<evidence type="ECO:0000313" key="2">
    <source>
        <dbReference type="Proteomes" id="UP000887565"/>
    </source>
</evidence>
<feature type="compositionally biased region" description="Polar residues" evidence="1">
    <location>
        <begin position="419"/>
        <end position="429"/>
    </location>
</feature>
<dbReference type="Proteomes" id="UP000887565">
    <property type="component" value="Unplaced"/>
</dbReference>
<feature type="compositionally biased region" description="Acidic residues" evidence="1">
    <location>
        <begin position="229"/>
        <end position="239"/>
    </location>
</feature>
<feature type="region of interest" description="Disordered" evidence="1">
    <location>
        <begin position="205"/>
        <end position="301"/>
    </location>
</feature>
<proteinExistence type="predicted"/>
<sequence length="449" mass="51168">VIVTLHQLAKLSQSAEYKNLHINNVSLSSANGCSSPTTIPEIDFTALEPLIGSRELFNGDDEDEEQQQLLLQKQNEQEKILDFMTVLHEEEEGEEKQSSLKMDIISRSRSINGHNLNEKYANMAENINENGRNEILDYCQEEKDGGYWSEKVSSFESRSIVDNPASPTGVKKFEFNLDFEEKTVLKNQNILQMTSSESLKIVEEVETRENDRKLSSENSDKNGKFSTTFDDDDNDDDSPDDFRRLSDDDEGGDMTPLEASNYNYRKMSDAPKKSQSSIKGVRDDNGQEIPTRKGSKNTNLNSSTKEALKYVKVKSILDDTAKKQISIVEEQKKFIGLEVIKTDKDEEWKNDLENWTKKRKLIRVKAEKTFDDFRNAALHNGARKPYNPVNGQEKMDRLKSDNHELGNGESYLSNEKDGINNNHKMSKSLNGKFGRHFSESSATVDDRFN</sequence>
<dbReference type="WBParaSite" id="nRc.2.0.1.t44874-RA">
    <property type="protein sequence ID" value="nRc.2.0.1.t44874-RA"/>
    <property type="gene ID" value="nRc.2.0.1.g44874"/>
</dbReference>
<organism evidence="2 3">
    <name type="scientific">Romanomermis culicivorax</name>
    <name type="common">Nematode worm</name>
    <dbReference type="NCBI Taxonomy" id="13658"/>
    <lineage>
        <taxon>Eukaryota</taxon>
        <taxon>Metazoa</taxon>
        <taxon>Ecdysozoa</taxon>
        <taxon>Nematoda</taxon>
        <taxon>Enoplea</taxon>
        <taxon>Dorylaimia</taxon>
        <taxon>Mermithida</taxon>
        <taxon>Mermithoidea</taxon>
        <taxon>Mermithidae</taxon>
        <taxon>Romanomermis</taxon>
    </lineage>
</organism>
<feature type="compositionally biased region" description="Basic and acidic residues" evidence="1">
    <location>
        <begin position="205"/>
        <end position="223"/>
    </location>
</feature>
<accession>A0A915L117</accession>
<name>A0A915L117_ROMCU</name>
<evidence type="ECO:0000313" key="3">
    <source>
        <dbReference type="WBParaSite" id="nRc.2.0.1.t44874-RA"/>
    </source>
</evidence>
<evidence type="ECO:0000256" key="1">
    <source>
        <dbReference type="SAM" id="MobiDB-lite"/>
    </source>
</evidence>
<feature type="region of interest" description="Disordered" evidence="1">
    <location>
        <begin position="401"/>
        <end position="449"/>
    </location>
</feature>
<protein>
    <submittedName>
        <fullName evidence="3">Uncharacterized protein</fullName>
    </submittedName>
</protein>
<dbReference type="AlphaFoldDB" id="A0A915L117"/>
<reference evidence="3" key="1">
    <citation type="submission" date="2022-11" db="UniProtKB">
        <authorList>
            <consortium name="WormBaseParasite"/>
        </authorList>
    </citation>
    <scope>IDENTIFICATION</scope>
</reference>
<keyword evidence="2" id="KW-1185">Reference proteome</keyword>